<evidence type="ECO:0000256" key="5">
    <source>
        <dbReference type="SAM" id="MobiDB-lite"/>
    </source>
</evidence>
<proteinExistence type="inferred from homology"/>
<evidence type="ECO:0000313" key="6">
    <source>
        <dbReference type="EMBL" id="CAA7015964.1"/>
    </source>
</evidence>
<dbReference type="InterPro" id="IPR006525">
    <property type="entry name" value="Cystatin-related_pln"/>
</dbReference>
<dbReference type="Gene3D" id="3.10.450.10">
    <property type="match status" value="1"/>
</dbReference>
<keyword evidence="7" id="KW-1185">Reference proteome</keyword>
<evidence type="ECO:0000256" key="4">
    <source>
        <dbReference type="ARBA" id="ARBA00035429"/>
    </source>
</evidence>
<dbReference type="GO" id="GO:1990904">
    <property type="term" value="C:ribonucleoprotein complex"/>
    <property type="evidence" value="ECO:0007669"/>
    <property type="project" value="UniProtKB-KW"/>
</dbReference>
<keyword evidence="3" id="KW-0687">Ribonucleoprotein</keyword>
<feature type="region of interest" description="Disordered" evidence="5">
    <location>
        <begin position="1"/>
        <end position="75"/>
    </location>
</feature>
<dbReference type="HAMAP" id="MF_00294">
    <property type="entry name" value="Ribosomal_bL33"/>
    <property type="match status" value="1"/>
</dbReference>
<feature type="compositionally biased region" description="Acidic residues" evidence="5">
    <location>
        <begin position="47"/>
        <end position="57"/>
    </location>
</feature>
<comment type="caution">
    <text evidence="6">The sequence shown here is derived from an EMBL/GenBank/DDBJ whole genome shotgun (WGS) entry which is preliminary data.</text>
</comment>
<dbReference type="AlphaFoldDB" id="A0A6D2HJ95"/>
<gene>
    <name evidence="6" type="ORF">MERR_LOCUS3199</name>
</gene>
<protein>
    <recommendedName>
        <fullName evidence="4">50S ribosomal protein L33, chloroplastic</fullName>
    </recommendedName>
</protein>
<name>A0A6D2HJ95_9BRAS</name>
<accession>A0A6D2HJ95</accession>
<dbReference type="GO" id="GO:0003735">
    <property type="term" value="F:structural constituent of ribosome"/>
    <property type="evidence" value="ECO:0007669"/>
    <property type="project" value="InterPro"/>
</dbReference>
<dbReference type="Gene3D" id="2.20.28.120">
    <property type="entry name" value="Ribosomal protein L33"/>
    <property type="match status" value="1"/>
</dbReference>
<dbReference type="InterPro" id="IPR011332">
    <property type="entry name" value="Ribosomal_zn-bd"/>
</dbReference>
<feature type="region of interest" description="Disordered" evidence="5">
    <location>
        <begin position="206"/>
        <end position="258"/>
    </location>
</feature>
<comment type="similarity">
    <text evidence="1">Belongs to the bacterial ribosomal protein bL33 family.</text>
</comment>
<feature type="compositionally biased region" description="Acidic residues" evidence="5">
    <location>
        <begin position="20"/>
        <end position="39"/>
    </location>
</feature>
<dbReference type="SUPFAM" id="SSF57829">
    <property type="entry name" value="Zn-binding ribosomal proteins"/>
    <property type="match status" value="1"/>
</dbReference>
<evidence type="ECO:0000256" key="1">
    <source>
        <dbReference type="ARBA" id="ARBA00007596"/>
    </source>
</evidence>
<dbReference type="NCBIfam" id="TIGR01023">
    <property type="entry name" value="rpmG_bact"/>
    <property type="match status" value="1"/>
</dbReference>
<organism evidence="6 7">
    <name type="scientific">Microthlaspi erraticum</name>
    <dbReference type="NCBI Taxonomy" id="1685480"/>
    <lineage>
        <taxon>Eukaryota</taxon>
        <taxon>Viridiplantae</taxon>
        <taxon>Streptophyta</taxon>
        <taxon>Embryophyta</taxon>
        <taxon>Tracheophyta</taxon>
        <taxon>Spermatophyta</taxon>
        <taxon>Magnoliopsida</taxon>
        <taxon>eudicotyledons</taxon>
        <taxon>Gunneridae</taxon>
        <taxon>Pentapetalae</taxon>
        <taxon>rosids</taxon>
        <taxon>malvids</taxon>
        <taxon>Brassicales</taxon>
        <taxon>Brassicaceae</taxon>
        <taxon>Coluteocarpeae</taxon>
        <taxon>Microthlaspi</taxon>
    </lineage>
</organism>
<dbReference type="NCBIfam" id="TIGR01638">
    <property type="entry name" value="Atha_cystat_rel"/>
    <property type="match status" value="2"/>
</dbReference>
<dbReference type="PANTHER" id="PTHR31228:SF35">
    <property type="entry name" value="CYSTATIN DOMAIN-CONTAINING PROTEIN"/>
    <property type="match status" value="1"/>
</dbReference>
<dbReference type="PANTHER" id="PTHR31228">
    <property type="entry name" value="CYSTATIN/MONELLIN SUPERFAMILY PROTEIN"/>
    <property type="match status" value="1"/>
</dbReference>
<keyword evidence="2" id="KW-0689">Ribosomal protein</keyword>
<reference evidence="6" key="1">
    <citation type="submission" date="2020-01" db="EMBL/GenBank/DDBJ databases">
        <authorList>
            <person name="Mishra B."/>
        </authorList>
    </citation>
    <scope>NUCLEOTIDE SEQUENCE [LARGE SCALE GENOMIC DNA]</scope>
</reference>
<dbReference type="GO" id="GO:0005840">
    <property type="term" value="C:ribosome"/>
    <property type="evidence" value="ECO:0007669"/>
    <property type="project" value="UniProtKB-KW"/>
</dbReference>
<dbReference type="GO" id="GO:0005737">
    <property type="term" value="C:cytoplasm"/>
    <property type="evidence" value="ECO:0007669"/>
    <property type="project" value="UniProtKB-ARBA"/>
</dbReference>
<dbReference type="InterPro" id="IPR038584">
    <property type="entry name" value="Ribosomal_bL33_sf"/>
</dbReference>
<dbReference type="FunFam" id="2.20.28.120:FF:000006">
    <property type="entry name" value="50S ribosomal protein L33"/>
    <property type="match status" value="1"/>
</dbReference>
<sequence length="441" mass="51176">MELCGEPRSTTRRKRKADNSSDDIEDGGVVEEQGGEESDASSHEEGQEWDVDSFDDGSDYRPKKNLDPNDEIGQKMHRYRSQMYRSKGFEVDRENYPGSVIYRPLGPIDLDKPFMTTGLTGREYMQSMVDLSLERYNRIKGTSVSCEHIVRTITAFVSGLKCYITFMARESPNGQPVEYQAKTEQRIWQKNTHVIFCRPAPKPRDDEFVYADTSSDEDSDVSSRGTGQDWDVDSLDEQPDYKSPRQQAPHAEEENRMRLYRPKMHKSKGFNVDGERYSGESVYFSPVNLDEELLFTELTGREYMEKMVDLALRKYNEVKGTNVTFGHIVRANLTRVDGYKSYITFMAREFPGEELVEYQAKTERKCFTDQSPLRRTPSLSIFKMGDKRKKTFMFIRLVSAAGTGFFYVKRKSSKGLLEKLEFRKYDPRVNRHVLFTEQKMK</sequence>
<dbReference type="InterPro" id="IPR001705">
    <property type="entry name" value="Ribosomal_bL33"/>
</dbReference>
<dbReference type="Pfam" id="PF00471">
    <property type="entry name" value="Ribosomal_L33"/>
    <property type="match status" value="1"/>
</dbReference>
<dbReference type="Proteomes" id="UP000467841">
    <property type="component" value="Unassembled WGS sequence"/>
</dbReference>
<evidence type="ECO:0000256" key="2">
    <source>
        <dbReference type="ARBA" id="ARBA00022980"/>
    </source>
</evidence>
<evidence type="ECO:0000256" key="3">
    <source>
        <dbReference type="ARBA" id="ARBA00023274"/>
    </source>
</evidence>
<dbReference type="EMBL" id="CACVBM020000210">
    <property type="protein sequence ID" value="CAA7015964.1"/>
    <property type="molecule type" value="Genomic_DNA"/>
</dbReference>
<evidence type="ECO:0000313" key="7">
    <source>
        <dbReference type="Proteomes" id="UP000467841"/>
    </source>
</evidence>
<feature type="compositionally biased region" description="Basic and acidic residues" evidence="5">
    <location>
        <begin position="58"/>
        <end position="67"/>
    </location>
</feature>
<dbReference type="OrthoDB" id="1114084at2759"/>
<dbReference type="GO" id="GO:0006412">
    <property type="term" value="P:translation"/>
    <property type="evidence" value="ECO:0007669"/>
    <property type="project" value="InterPro"/>
</dbReference>